<reference evidence="2 3" key="1">
    <citation type="submission" date="2023-07" db="EMBL/GenBank/DDBJ databases">
        <title>Genomic Encyclopedia of Type Strains, Phase IV (KMG-IV): sequencing the most valuable type-strain genomes for metagenomic binning, comparative biology and taxonomic classification.</title>
        <authorList>
            <person name="Goeker M."/>
        </authorList>
    </citation>
    <scope>NUCLEOTIDE SEQUENCE [LARGE SCALE GENOMIC DNA]</scope>
    <source>
        <strain evidence="2 3">DSM 16419</strain>
    </source>
</reference>
<organism evidence="2 3">
    <name type="scientific">Planomicrobium stackebrandtii</name>
    <dbReference type="NCBI Taxonomy" id="253160"/>
    <lineage>
        <taxon>Bacteria</taxon>
        <taxon>Bacillati</taxon>
        <taxon>Bacillota</taxon>
        <taxon>Bacilli</taxon>
        <taxon>Bacillales</taxon>
        <taxon>Caryophanaceae</taxon>
        <taxon>Planomicrobium</taxon>
    </lineage>
</organism>
<evidence type="ECO:0000313" key="3">
    <source>
        <dbReference type="Proteomes" id="UP001241988"/>
    </source>
</evidence>
<sequence>MEESLKTALELRRDGNLLESNQLLKELVLQHPEHAMLHHECAWSCDILKQEKDAISLYQRALELGLPKKEAVNAYVQIGSLYRQLGKFTESEKILMEGMLRFWDVGLLKAFYAFTMYDLGNPGEAMRWMTHALLDSAEDQEIFLNQRVIRYVGSNLDVQNIAGSLVPNVPEEVELSEDGKTIVEKVEAVLKVFEPTYFHGAWVFEFDRYDVHFTDSNDETRRAAVAAFAIMVGVWETGSAQSFMPQHERKYSGDYNPFEPHFELHGYIRAFYSNFHILQQEFPIMTAYTVDSLGVIDERSKLGLDQEFPEIDPILFGEFRQEILLPNRKLKKKLPPFDNFLEEIGWDLSYRTW</sequence>
<protein>
    <submittedName>
        <fullName evidence="2">Tetratricopeptide (TPR) repeat protein</fullName>
    </submittedName>
</protein>
<dbReference type="InterPro" id="IPR011990">
    <property type="entry name" value="TPR-like_helical_dom_sf"/>
</dbReference>
<evidence type="ECO:0000259" key="1">
    <source>
        <dbReference type="Pfam" id="PF12688"/>
    </source>
</evidence>
<gene>
    <name evidence="2" type="ORF">QOZ98_002447</name>
</gene>
<dbReference type="EMBL" id="JAUSWB010000006">
    <property type="protein sequence ID" value="MDQ0429619.1"/>
    <property type="molecule type" value="Genomic_DNA"/>
</dbReference>
<evidence type="ECO:0000313" key="2">
    <source>
        <dbReference type="EMBL" id="MDQ0429619.1"/>
    </source>
</evidence>
<keyword evidence="3" id="KW-1185">Reference proteome</keyword>
<dbReference type="Pfam" id="PF12688">
    <property type="entry name" value="TPR_5"/>
    <property type="match status" value="1"/>
</dbReference>
<accession>A0ABU0GW66</accession>
<comment type="caution">
    <text evidence="2">The sequence shown here is derived from an EMBL/GenBank/DDBJ whole genome shotgun (WGS) entry which is preliminary data.</text>
</comment>
<proteinExistence type="predicted"/>
<feature type="domain" description="Tetratrico peptide repeat group 5" evidence="1">
    <location>
        <begin position="40"/>
        <end position="135"/>
    </location>
</feature>
<name>A0ABU0GW66_9BACL</name>
<dbReference type="SUPFAM" id="SSF48452">
    <property type="entry name" value="TPR-like"/>
    <property type="match status" value="1"/>
</dbReference>
<dbReference type="Proteomes" id="UP001241988">
    <property type="component" value="Unassembled WGS sequence"/>
</dbReference>
<dbReference type="Gene3D" id="1.25.40.10">
    <property type="entry name" value="Tetratricopeptide repeat domain"/>
    <property type="match status" value="1"/>
</dbReference>
<dbReference type="InterPro" id="IPR041656">
    <property type="entry name" value="TPR_5"/>
</dbReference>